<sequence>MNTSRNASNTAFSSGRRERQSAYKSVGILHALRQIKCDQHGAAVEVKIIEPH</sequence>
<feature type="region of interest" description="Disordered" evidence="1">
    <location>
        <begin position="1"/>
        <end position="20"/>
    </location>
</feature>
<evidence type="ECO:0000313" key="2">
    <source>
        <dbReference type="EMBL" id="CAH0380627.1"/>
    </source>
</evidence>
<dbReference type="Proteomes" id="UP001152759">
    <property type="component" value="Chromosome 1"/>
</dbReference>
<organism evidence="2 3">
    <name type="scientific">Bemisia tabaci</name>
    <name type="common">Sweetpotato whitefly</name>
    <name type="synonym">Aleurodes tabaci</name>
    <dbReference type="NCBI Taxonomy" id="7038"/>
    <lineage>
        <taxon>Eukaryota</taxon>
        <taxon>Metazoa</taxon>
        <taxon>Ecdysozoa</taxon>
        <taxon>Arthropoda</taxon>
        <taxon>Hexapoda</taxon>
        <taxon>Insecta</taxon>
        <taxon>Pterygota</taxon>
        <taxon>Neoptera</taxon>
        <taxon>Paraneoptera</taxon>
        <taxon>Hemiptera</taxon>
        <taxon>Sternorrhyncha</taxon>
        <taxon>Aleyrodoidea</taxon>
        <taxon>Aleyrodidae</taxon>
        <taxon>Aleyrodinae</taxon>
        <taxon>Bemisia</taxon>
    </lineage>
</organism>
<keyword evidence="3" id="KW-1185">Reference proteome</keyword>
<proteinExistence type="predicted"/>
<evidence type="ECO:0000256" key="1">
    <source>
        <dbReference type="SAM" id="MobiDB-lite"/>
    </source>
</evidence>
<dbReference type="EMBL" id="OU963862">
    <property type="protein sequence ID" value="CAH0380627.1"/>
    <property type="molecule type" value="Genomic_DNA"/>
</dbReference>
<accession>A0A9P0EX71</accession>
<gene>
    <name evidence="2" type="ORF">BEMITA_LOCUS362</name>
</gene>
<dbReference type="AlphaFoldDB" id="A0A9P0EX71"/>
<protein>
    <submittedName>
        <fullName evidence="2">Uncharacterized protein</fullName>
    </submittedName>
</protein>
<evidence type="ECO:0000313" key="3">
    <source>
        <dbReference type="Proteomes" id="UP001152759"/>
    </source>
</evidence>
<feature type="non-terminal residue" evidence="2">
    <location>
        <position position="52"/>
    </location>
</feature>
<feature type="compositionally biased region" description="Polar residues" evidence="1">
    <location>
        <begin position="1"/>
        <end position="13"/>
    </location>
</feature>
<name>A0A9P0EX71_BEMTA</name>
<reference evidence="2" key="1">
    <citation type="submission" date="2021-12" db="EMBL/GenBank/DDBJ databases">
        <authorList>
            <person name="King R."/>
        </authorList>
    </citation>
    <scope>NUCLEOTIDE SEQUENCE</scope>
</reference>